<gene>
    <name evidence="1" type="ORF">WH47_01439</name>
</gene>
<dbReference type="Proteomes" id="UP000053825">
    <property type="component" value="Unassembled WGS sequence"/>
</dbReference>
<evidence type="ECO:0008006" key="3">
    <source>
        <dbReference type="Google" id="ProtNLM"/>
    </source>
</evidence>
<reference evidence="1 2" key="1">
    <citation type="submission" date="2015-07" db="EMBL/GenBank/DDBJ databases">
        <title>The genome of Habropoda laboriosa.</title>
        <authorList>
            <person name="Pan H."/>
            <person name="Kapheim K."/>
        </authorList>
    </citation>
    <scope>NUCLEOTIDE SEQUENCE [LARGE SCALE GENOMIC DNA]</scope>
    <source>
        <strain evidence="1">0110345459</strain>
    </source>
</reference>
<protein>
    <recommendedName>
        <fullName evidence="3">Transposable element Tc3 transposase</fullName>
    </recommendedName>
</protein>
<keyword evidence="2" id="KW-1185">Reference proteome</keyword>
<organism evidence="1 2">
    <name type="scientific">Habropoda laboriosa</name>
    <dbReference type="NCBI Taxonomy" id="597456"/>
    <lineage>
        <taxon>Eukaryota</taxon>
        <taxon>Metazoa</taxon>
        <taxon>Ecdysozoa</taxon>
        <taxon>Arthropoda</taxon>
        <taxon>Hexapoda</taxon>
        <taxon>Insecta</taxon>
        <taxon>Pterygota</taxon>
        <taxon>Neoptera</taxon>
        <taxon>Endopterygota</taxon>
        <taxon>Hymenoptera</taxon>
        <taxon>Apocrita</taxon>
        <taxon>Aculeata</taxon>
        <taxon>Apoidea</taxon>
        <taxon>Anthophila</taxon>
        <taxon>Apidae</taxon>
        <taxon>Habropoda</taxon>
    </lineage>
</organism>
<proteinExistence type="predicted"/>
<accession>A0A0L7R5M6</accession>
<dbReference type="AlphaFoldDB" id="A0A0L7R5M6"/>
<sequence>MHIYEQLWSTEHGLHLRQERNARKILWTDECTFTNNGMFNGHIQHVWSTENPYLKRCTNNQLRYIINMRCGILKELGHPDGLERMQSFFGLMDSS</sequence>
<dbReference type="EMBL" id="KQ414653">
    <property type="protein sequence ID" value="KOC66066.1"/>
    <property type="molecule type" value="Genomic_DNA"/>
</dbReference>
<evidence type="ECO:0000313" key="2">
    <source>
        <dbReference type="Proteomes" id="UP000053825"/>
    </source>
</evidence>
<evidence type="ECO:0000313" key="1">
    <source>
        <dbReference type="EMBL" id="KOC66066.1"/>
    </source>
</evidence>
<name>A0A0L7R5M6_9HYME</name>